<evidence type="ECO:0000313" key="2">
    <source>
        <dbReference type="EMBL" id="KAK5999556.1"/>
    </source>
</evidence>
<accession>A0ABR0T6G2</accession>
<dbReference type="Proteomes" id="UP001341245">
    <property type="component" value="Unassembled WGS sequence"/>
</dbReference>
<comment type="caution">
    <text evidence="2">The sequence shown here is derived from an EMBL/GenBank/DDBJ whole genome shotgun (WGS) entry which is preliminary data.</text>
</comment>
<keyword evidence="3" id="KW-1185">Reference proteome</keyword>
<feature type="compositionally biased region" description="Acidic residues" evidence="1">
    <location>
        <begin position="59"/>
        <end position="74"/>
    </location>
</feature>
<evidence type="ECO:0000313" key="3">
    <source>
        <dbReference type="Proteomes" id="UP001341245"/>
    </source>
</evidence>
<sequence>MSLAVQHESDLCLLPHTVAWPNQVAQAPVPAPPVAPVLPAPSTVSSVGVAPSGNSSSAVDDEDEEMDDEEEADDLGPSSPTTSDLALCALIDSIVESIHRAKTIGCYYMDRIDEVSIPDGLHDVVSSTGRRIEVDLAGMQHDASMILHYAVEELNTAADGLRDANLQEDQLEEIALSASGAINQIIVPLSWYLSASHRVGNTEEDMERLSMMHQAIVDKFDIVEEDEDEIEEDEDEY</sequence>
<proteinExistence type="predicted"/>
<evidence type="ECO:0000256" key="1">
    <source>
        <dbReference type="SAM" id="MobiDB-lite"/>
    </source>
</evidence>
<feature type="region of interest" description="Disordered" evidence="1">
    <location>
        <begin position="43"/>
        <end position="80"/>
    </location>
</feature>
<gene>
    <name evidence="2" type="ORF">QM012_005409</name>
</gene>
<reference evidence="2 3" key="1">
    <citation type="submission" date="2023-11" db="EMBL/GenBank/DDBJ databases">
        <title>Draft genome sequence and annotation of the polyextremotolerant black yeast-like fungus Aureobasidium pullulans NRRL 62042.</title>
        <authorList>
            <person name="Dielentheis-Frenken M.R.E."/>
            <person name="Wibberg D."/>
            <person name="Blank L.M."/>
            <person name="Tiso T."/>
        </authorList>
    </citation>
    <scope>NUCLEOTIDE SEQUENCE [LARGE SCALE GENOMIC DNA]</scope>
    <source>
        <strain evidence="2 3">NRRL 62042</strain>
    </source>
</reference>
<dbReference type="EMBL" id="JASGXD010000023">
    <property type="protein sequence ID" value="KAK5999556.1"/>
    <property type="molecule type" value="Genomic_DNA"/>
</dbReference>
<organism evidence="2 3">
    <name type="scientific">Aureobasidium pullulans</name>
    <name type="common">Black yeast</name>
    <name type="synonym">Pullularia pullulans</name>
    <dbReference type="NCBI Taxonomy" id="5580"/>
    <lineage>
        <taxon>Eukaryota</taxon>
        <taxon>Fungi</taxon>
        <taxon>Dikarya</taxon>
        <taxon>Ascomycota</taxon>
        <taxon>Pezizomycotina</taxon>
        <taxon>Dothideomycetes</taxon>
        <taxon>Dothideomycetidae</taxon>
        <taxon>Dothideales</taxon>
        <taxon>Saccotheciaceae</taxon>
        <taxon>Aureobasidium</taxon>
    </lineage>
</organism>
<protein>
    <submittedName>
        <fullName evidence="2">Uncharacterized protein</fullName>
    </submittedName>
</protein>
<feature type="compositionally biased region" description="Polar residues" evidence="1">
    <location>
        <begin position="43"/>
        <end position="58"/>
    </location>
</feature>
<name>A0ABR0T6G2_AURPU</name>